<reference evidence="13 14" key="1">
    <citation type="submission" date="2019-02" db="EMBL/GenBank/DDBJ databases">
        <title>Prokaryotic population dynamics and viral predation in marine succession experiment using metagenomics: the confinement effect.</title>
        <authorList>
            <person name="Haro-Moreno J.M."/>
            <person name="Rodriguez-Valera F."/>
            <person name="Lopez-Perez M."/>
        </authorList>
    </citation>
    <scope>NUCLEOTIDE SEQUENCE [LARGE SCALE GENOMIC DNA]</scope>
    <source>
        <strain evidence="13">MED-G160</strain>
    </source>
</reference>
<dbReference type="Pfam" id="PF07715">
    <property type="entry name" value="Plug"/>
    <property type="match status" value="1"/>
</dbReference>
<feature type="compositionally biased region" description="Acidic residues" evidence="10">
    <location>
        <begin position="214"/>
        <end position="235"/>
    </location>
</feature>
<organism evidence="13 14">
    <name type="scientific">SAR86 cluster bacterium</name>
    <dbReference type="NCBI Taxonomy" id="2030880"/>
    <lineage>
        <taxon>Bacteria</taxon>
        <taxon>Pseudomonadati</taxon>
        <taxon>Pseudomonadota</taxon>
        <taxon>Gammaproteobacteria</taxon>
        <taxon>SAR86 cluster</taxon>
    </lineage>
</organism>
<keyword evidence="4 8" id="KW-0812">Transmembrane</keyword>
<protein>
    <submittedName>
        <fullName evidence="13">TonB-dependent receptor</fullName>
    </submittedName>
</protein>
<keyword evidence="6 8" id="KW-0472">Membrane</keyword>
<feature type="domain" description="TonB-dependent receptor plug" evidence="12">
    <location>
        <begin position="38"/>
        <end position="142"/>
    </location>
</feature>
<dbReference type="AlphaFoldDB" id="A0A520N4X1"/>
<dbReference type="InterPro" id="IPR012910">
    <property type="entry name" value="Plug_dom"/>
</dbReference>
<sequence>MKKFLNAIIVLIAFHSINITSQDEVQEIVVTSAFIDTSEINNPLYVIDGAEFSDGATTSLGDAIDEYLGLSIADYGSAVGQPIIRGMSGPRVKILKNGVVNRDVSGLGVDHLNDVDLNDISQVEIVKGPSSLLYANGTIGGIINVVDDLISTKNFEIPEVSVGYESQSVNDGNSEFVNLKGNVGGFNVNFGYKNTDFGNYDVPSGAVIHSEEEHHDEDDHDEDEHHEDEHSEEDLGYINNSDFAVEATKFGVSKVTDWGYIGFGIDNLESVYGIPFHGDEHEDEHGDEHGDEEEHGEERIFSTTDSETFSIRGSYNVNGNLVNKVDFTYRDSDYSLTEGHEEEEHEEEEDHEELGPTVFMNEAVEYGATFDISNDSSTQKVVVNFVDEDNSIVGEEAFMNPANSKEFTIGYYLSKDLGIYDLDVGFRHDQIERSGSVTEEEHDDDHGDEHGEVDYYNIDDSTNSFAVTLGRSLTDNLGISLGYASVERLPSSIELFMNGPHMATGRFEVGDPNLNSETSNNFDITFNFDNGDFYAYASFYITDVDNYIALIDEEDDHMDEDEHHEDEDDHHEEEGEHHEDEHDDHGHGNLIHANYMQEDAEFDGYEIEIGRSFDLGSGELALSFGRDVVNAEFADGHYIPRINPARNIYSLVYTQDDLLFKLMLKDVEKQNDIGEGETATDAYQMLNTRLTKTFNGMGEGELKVSLFANNLLDEVARNHSSFVKNEVPLPGRNYGLKFNLTF</sequence>
<feature type="region of interest" description="Disordered" evidence="10">
    <location>
        <begin position="276"/>
        <end position="306"/>
    </location>
</feature>
<evidence type="ECO:0000259" key="11">
    <source>
        <dbReference type="Pfam" id="PF00593"/>
    </source>
</evidence>
<dbReference type="PANTHER" id="PTHR30069:SF40">
    <property type="entry name" value="TONB-DEPENDENT RECEPTOR NMB0964-RELATED"/>
    <property type="match status" value="1"/>
</dbReference>
<evidence type="ECO:0000256" key="3">
    <source>
        <dbReference type="ARBA" id="ARBA00022452"/>
    </source>
</evidence>
<feature type="compositionally biased region" description="Acidic residues" evidence="10">
    <location>
        <begin position="558"/>
        <end position="571"/>
    </location>
</feature>
<evidence type="ECO:0000256" key="1">
    <source>
        <dbReference type="ARBA" id="ARBA00004571"/>
    </source>
</evidence>
<evidence type="ECO:0000256" key="4">
    <source>
        <dbReference type="ARBA" id="ARBA00022692"/>
    </source>
</evidence>
<evidence type="ECO:0000256" key="9">
    <source>
        <dbReference type="RuleBase" id="RU003357"/>
    </source>
</evidence>
<proteinExistence type="inferred from homology"/>
<evidence type="ECO:0000313" key="13">
    <source>
        <dbReference type="EMBL" id="RZO28542.1"/>
    </source>
</evidence>
<keyword evidence="5 9" id="KW-0798">TonB box</keyword>
<keyword evidence="7 8" id="KW-0998">Cell outer membrane</keyword>
<evidence type="ECO:0000259" key="12">
    <source>
        <dbReference type="Pfam" id="PF07715"/>
    </source>
</evidence>
<dbReference type="GO" id="GO:0009279">
    <property type="term" value="C:cell outer membrane"/>
    <property type="evidence" value="ECO:0007669"/>
    <property type="project" value="UniProtKB-SubCell"/>
</dbReference>
<accession>A0A520N4X1</accession>
<dbReference type="PROSITE" id="PS52016">
    <property type="entry name" value="TONB_DEPENDENT_REC_3"/>
    <property type="match status" value="1"/>
</dbReference>
<name>A0A520N4X1_9GAMM</name>
<feature type="compositionally biased region" description="Basic and acidic residues" evidence="10">
    <location>
        <begin position="572"/>
        <end position="587"/>
    </location>
</feature>
<dbReference type="SUPFAM" id="SSF56935">
    <property type="entry name" value="Porins"/>
    <property type="match status" value="1"/>
</dbReference>
<evidence type="ECO:0000256" key="2">
    <source>
        <dbReference type="ARBA" id="ARBA00022448"/>
    </source>
</evidence>
<evidence type="ECO:0000313" key="14">
    <source>
        <dbReference type="Proteomes" id="UP000318710"/>
    </source>
</evidence>
<dbReference type="InterPro" id="IPR036942">
    <property type="entry name" value="Beta-barrel_TonB_sf"/>
</dbReference>
<dbReference type="Pfam" id="PF00593">
    <property type="entry name" value="TonB_dep_Rec_b-barrel"/>
    <property type="match status" value="1"/>
</dbReference>
<dbReference type="Proteomes" id="UP000318710">
    <property type="component" value="Unassembled WGS sequence"/>
</dbReference>
<evidence type="ECO:0000256" key="7">
    <source>
        <dbReference type="ARBA" id="ARBA00023237"/>
    </source>
</evidence>
<feature type="compositionally biased region" description="Basic and acidic residues" evidence="10">
    <location>
        <begin position="277"/>
        <end position="288"/>
    </location>
</feature>
<dbReference type="Gene3D" id="2.40.170.20">
    <property type="entry name" value="TonB-dependent receptor, beta-barrel domain"/>
    <property type="match status" value="1"/>
</dbReference>
<feature type="domain" description="TonB-dependent receptor-like beta-barrel" evidence="11">
    <location>
        <begin position="302"/>
        <end position="711"/>
    </location>
</feature>
<dbReference type="PANTHER" id="PTHR30069">
    <property type="entry name" value="TONB-DEPENDENT OUTER MEMBRANE RECEPTOR"/>
    <property type="match status" value="1"/>
</dbReference>
<dbReference type="EMBL" id="SHBF01000001">
    <property type="protein sequence ID" value="RZO28542.1"/>
    <property type="molecule type" value="Genomic_DNA"/>
</dbReference>
<evidence type="ECO:0000256" key="5">
    <source>
        <dbReference type="ARBA" id="ARBA00023077"/>
    </source>
</evidence>
<comment type="similarity">
    <text evidence="8 9">Belongs to the TonB-dependent receptor family.</text>
</comment>
<dbReference type="InterPro" id="IPR039426">
    <property type="entry name" value="TonB-dep_rcpt-like"/>
</dbReference>
<feature type="region of interest" description="Disordered" evidence="10">
    <location>
        <begin position="558"/>
        <end position="589"/>
    </location>
</feature>
<dbReference type="InterPro" id="IPR037066">
    <property type="entry name" value="Plug_dom_sf"/>
</dbReference>
<keyword evidence="3 8" id="KW-1134">Transmembrane beta strand</keyword>
<dbReference type="InterPro" id="IPR000531">
    <property type="entry name" value="Beta-barrel_TonB"/>
</dbReference>
<evidence type="ECO:0000256" key="10">
    <source>
        <dbReference type="SAM" id="MobiDB-lite"/>
    </source>
</evidence>
<dbReference type="GO" id="GO:0044718">
    <property type="term" value="P:siderophore transmembrane transport"/>
    <property type="evidence" value="ECO:0007669"/>
    <property type="project" value="TreeGrafter"/>
</dbReference>
<gene>
    <name evidence="13" type="ORF">EVA93_00025</name>
</gene>
<keyword evidence="2 8" id="KW-0813">Transport</keyword>
<comment type="subcellular location">
    <subcellularLocation>
        <location evidence="1 8">Cell outer membrane</location>
        <topology evidence="1 8">Multi-pass membrane protein</topology>
    </subcellularLocation>
</comment>
<dbReference type="Gene3D" id="2.170.130.10">
    <property type="entry name" value="TonB-dependent receptor, plug domain"/>
    <property type="match status" value="1"/>
</dbReference>
<comment type="caution">
    <text evidence="13">The sequence shown here is derived from an EMBL/GenBank/DDBJ whole genome shotgun (WGS) entry which is preliminary data.</text>
</comment>
<dbReference type="GO" id="GO:0015344">
    <property type="term" value="F:siderophore uptake transmembrane transporter activity"/>
    <property type="evidence" value="ECO:0007669"/>
    <property type="project" value="TreeGrafter"/>
</dbReference>
<feature type="region of interest" description="Disordered" evidence="10">
    <location>
        <begin position="211"/>
        <end position="235"/>
    </location>
</feature>
<keyword evidence="13" id="KW-0675">Receptor</keyword>
<evidence type="ECO:0000256" key="6">
    <source>
        <dbReference type="ARBA" id="ARBA00023136"/>
    </source>
</evidence>
<evidence type="ECO:0000256" key="8">
    <source>
        <dbReference type="PROSITE-ProRule" id="PRU01360"/>
    </source>
</evidence>